<evidence type="ECO:0000256" key="3">
    <source>
        <dbReference type="ARBA" id="ARBA00022806"/>
    </source>
</evidence>
<evidence type="ECO:0000313" key="11">
    <source>
        <dbReference type="Proteomes" id="UP000280881"/>
    </source>
</evidence>
<dbReference type="SUPFAM" id="SSF52540">
    <property type="entry name" value="P-loop containing nucleoside triphosphate hydrolases"/>
    <property type="match status" value="1"/>
</dbReference>
<proteinExistence type="inferred from homology"/>
<dbReference type="InterPro" id="IPR014001">
    <property type="entry name" value="Helicase_ATP-bd"/>
</dbReference>
<reference evidence="10 11" key="1">
    <citation type="submission" date="2018-10" db="EMBL/GenBank/DDBJ databases">
        <title>Genomic Encyclopedia of Type Strains, Phase IV (KMG-IV): sequencing the most valuable type-strain genomes for metagenomic binning, comparative biology and taxonomic classification.</title>
        <authorList>
            <person name="Goeker M."/>
        </authorList>
    </citation>
    <scope>NUCLEOTIDE SEQUENCE [LARGE SCALE GENOMIC DNA]</scope>
    <source>
        <strain evidence="10 11">DSM 15521</strain>
    </source>
</reference>
<evidence type="ECO:0000256" key="4">
    <source>
        <dbReference type="ARBA" id="ARBA00022840"/>
    </source>
</evidence>
<gene>
    <name evidence="10" type="ORF">C7457_0059</name>
</gene>
<dbReference type="InterPro" id="IPR050079">
    <property type="entry name" value="DEAD_box_RNA_helicase"/>
</dbReference>
<dbReference type="GO" id="GO:0005829">
    <property type="term" value="C:cytosol"/>
    <property type="evidence" value="ECO:0007669"/>
    <property type="project" value="TreeGrafter"/>
</dbReference>
<dbReference type="CDD" id="cd18787">
    <property type="entry name" value="SF2_C_DEAD"/>
    <property type="match status" value="1"/>
</dbReference>
<dbReference type="GO" id="GO:0003724">
    <property type="term" value="F:RNA helicase activity"/>
    <property type="evidence" value="ECO:0007669"/>
    <property type="project" value="InterPro"/>
</dbReference>
<feature type="short sequence motif" description="Q motif" evidence="6">
    <location>
        <begin position="2"/>
        <end position="30"/>
    </location>
</feature>
<evidence type="ECO:0000256" key="6">
    <source>
        <dbReference type="PROSITE-ProRule" id="PRU00552"/>
    </source>
</evidence>
<evidence type="ECO:0000256" key="1">
    <source>
        <dbReference type="ARBA" id="ARBA00022741"/>
    </source>
</evidence>
<keyword evidence="11" id="KW-1185">Reference proteome</keyword>
<evidence type="ECO:0000256" key="5">
    <source>
        <dbReference type="ARBA" id="ARBA00038437"/>
    </source>
</evidence>
<feature type="domain" description="DEAD-box RNA helicase Q" evidence="9">
    <location>
        <begin position="2"/>
        <end position="30"/>
    </location>
</feature>
<dbReference type="OrthoDB" id="9805696at2"/>
<dbReference type="InterPro" id="IPR044742">
    <property type="entry name" value="DEAD/DEAH_RhlB"/>
</dbReference>
<dbReference type="EMBL" id="RBIE01000001">
    <property type="protein sequence ID" value="RKQ63196.1"/>
    <property type="molecule type" value="Genomic_DNA"/>
</dbReference>
<keyword evidence="1" id="KW-0547">Nucleotide-binding</keyword>
<dbReference type="PANTHER" id="PTHR47959">
    <property type="entry name" value="ATP-DEPENDENT RNA HELICASE RHLE-RELATED"/>
    <property type="match status" value="1"/>
</dbReference>
<dbReference type="CDD" id="cd00268">
    <property type="entry name" value="DEADc"/>
    <property type="match status" value="1"/>
</dbReference>
<protein>
    <submittedName>
        <fullName evidence="10">ATP-dependent RNA helicase DeaD</fullName>
    </submittedName>
</protein>
<dbReference type="Gene3D" id="3.40.50.300">
    <property type="entry name" value="P-loop containing nucleotide triphosphate hydrolases"/>
    <property type="match status" value="2"/>
</dbReference>
<keyword evidence="2" id="KW-0378">Hydrolase</keyword>
<name>A0A420W7A4_9BACT</name>
<dbReference type="InterPro" id="IPR011545">
    <property type="entry name" value="DEAD/DEAH_box_helicase_dom"/>
</dbReference>
<dbReference type="InterPro" id="IPR001650">
    <property type="entry name" value="Helicase_C-like"/>
</dbReference>
<dbReference type="SMART" id="SM00490">
    <property type="entry name" value="HELICc"/>
    <property type="match status" value="1"/>
</dbReference>
<comment type="caution">
    <text evidence="10">The sequence shown here is derived from an EMBL/GenBank/DDBJ whole genome shotgun (WGS) entry which is preliminary data.</text>
</comment>
<keyword evidence="3 10" id="KW-0347">Helicase</keyword>
<evidence type="ECO:0000259" key="8">
    <source>
        <dbReference type="PROSITE" id="PS51194"/>
    </source>
</evidence>
<feature type="domain" description="Helicase ATP-binding" evidence="7">
    <location>
        <begin position="33"/>
        <end position="204"/>
    </location>
</feature>
<dbReference type="PROSITE" id="PS51192">
    <property type="entry name" value="HELICASE_ATP_BIND_1"/>
    <property type="match status" value="1"/>
</dbReference>
<dbReference type="PROSITE" id="PS51194">
    <property type="entry name" value="HELICASE_CTER"/>
    <property type="match status" value="1"/>
</dbReference>
<evidence type="ECO:0000259" key="9">
    <source>
        <dbReference type="PROSITE" id="PS51195"/>
    </source>
</evidence>
<comment type="similarity">
    <text evidence="5">Belongs to the DEAD box helicase family.</text>
</comment>
<feature type="domain" description="Helicase C-terminal" evidence="8">
    <location>
        <begin position="215"/>
        <end position="383"/>
    </location>
</feature>
<evidence type="ECO:0000313" key="10">
    <source>
        <dbReference type="EMBL" id="RKQ63196.1"/>
    </source>
</evidence>
<organism evidence="10 11">
    <name type="scientific">Thermovibrio guaymasensis</name>
    <dbReference type="NCBI Taxonomy" id="240167"/>
    <lineage>
        <taxon>Bacteria</taxon>
        <taxon>Pseudomonadati</taxon>
        <taxon>Aquificota</taxon>
        <taxon>Aquificia</taxon>
        <taxon>Desulfurobacteriales</taxon>
        <taxon>Desulfurobacteriaceae</taxon>
        <taxon>Thermovibrio</taxon>
    </lineage>
</organism>
<dbReference type="InterPro" id="IPR027417">
    <property type="entry name" value="P-loop_NTPase"/>
</dbReference>
<dbReference type="Pfam" id="PF00270">
    <property type="entry name" value="DEAD"/>
    <property type="match status" value="1"/>
</dbReference>
<dbReference type="Proteomes" id="UP000280881">
    <property type="component" value="Unassembled WGS sequence"/>
</dbReference>
<dbReference type="GO" id="GO:0016787">
    <property type="term" value="F:hydrolase activity"/>
    <property type="evidence" value="ECO:0007669"/>
    <property type="project" value="UniProtKB-KW"/>
</dbReference>
<dbReference type="SMART" id="SM00487">
    <property type="entry name" value="DEXDc"/>
    <property type="match status" value="1"/>
</dbReference>
<keyword evidence="4" id="KW-0067">ATP-binding</keyword>
<sequence length="418" mass="47550">MEEFSFKQLDEKVQRSLEEMGFEEPTPIQKEAIPVALKGEDIVGQAQTGTGKTAAFGIPIIERISPRERGVKAIILTPTRELAIQVAHEISLMGKHKGISAYPIYGGVSIDRQASILRRGKNQVIVGTPGRVKDLINRGILKLDRVRFAVLDEADQMLDMGFIEDIEEILSKTPKEKQTMLFSATMPYEIRKLIDNYLKPGYKTVKVGKQLITPKVKQKIYLVRSEDKLKALEKLLKENRDTSTIVFVKTKRDAAEIEKELQKRGINARAIHGDLSQRQRETVMRSFKEGRVKVLVATDVAARGIDIKDVGLVINYELPENPESYVHRIGRTGRAGKEGTAISLVAESEKRRMYRIKGLKGVRPERFKINDLKELKERFDRKSLEKVPERVKKFAKELLSERDPEEVVSLLIDELLRR</sequence>
<evidence type="ECO:0000259" key="7">
    <source>
        <dbReference type="PROSITE" id="PS51192"/>
    </source>
</evidence>
<dbReference type="InterPro" id="IPR014014">
    <property type="entry name" value="RNA_helicase_DEAD_Q_motif"/>
</dbReference>
<dbReference type="Pfam" id="PF00271">
    <property type="entry name" value="Helicase_C"/>
    <property type="match status" value="1"/>
</dbReference>
<dbReference type="GO" id="GO:0005524">
    <property type="term" value="F:ATP binding"/>
    <property type="evidence" value="ECO:0007669"/>
    <property type="project" value="UniProtKB-KW"/>
</dbReference>
<dbReference type="RefSeq" id="WP_121169379.1">
    <property type="nucleotide sequence ID" value="NZ_RBIE01000001.1"/>
</dbReference>
<dbReference type="PANTHER" id="PTHR47959:SF13">
    <property type="entry name" value="ATP-DEPENDENT RNA HELICASE RHLE"/>
    <property type="match status" value="1"/>
</dbReference>
<dbReference type="GO" id="GO:0003676">
    <property type="term" value="F:nucleic acid binding"/>
    <property type="evidence" value="ECO:0007669"/>
    <property type="project" value="InterPro"/>
</dbReference>
<dbReference type="AlphaFoldDB" id="A0A420W7A4"/>
<evidence type="ECO:0000256" key="2">
    <source>
        <dbReference type="ARBA" id="ARBA00022801"/>
    </source>
</evidence>
<accession>A0A420W7A4</accession>
<dbReference type="PROSITE" id="PS51195">
    <property type="entry name" value="Q_MOTIF"/>
    <property type="match status" value="1"/>
</dbReference>